<dbReference type="GO" id="GO:0005524">
    <property type="term" value="F:ATP binding"/>
    <property type="evidence" value="ECO:0007669"/>
    <property type="project" value="UniProtKB-KW"/>
</dbReference>
<dbReference type="SUPFAM" id="SSF52540">
    <property type="entry name" value="P-loop containing nucleoside triphosphate hydrolases"/>
    <property type="match status" value="1"/>
</dbReference>
<evidence type="ECO:0000259" key="2">
    <source>
        <dbReference type="Pfam" id="PF13635"/>
    </source>
</evidence>
<dbReference type="Pfam" id="PF13635">
    <property type="entry name" value="DUF4143"/>
    <property type="match status" value="1"/>
</dbReference>
<keyword evidence="3" id="KW-0547">Nucleotide-binding</keyword>
<gene>
    <name evidence="3" type="ORF">FYJ80_05620</name>
</gene>
<dbReference type="AlphaFoldDB" id="A0A7X2PCJ0"/>
<reference evidence="3 4" key="1">
    <citation type="submission" date="2019-08" db="EMBL/GenBank/DDBJ databases">
        <title>In-depth cultivation of the pig gut microbiome towards novel bacterial diversity and tailored functional studies.</title>
        <authorList>
            <person name="Wylensek D."/>
            <person name="Hitch T.C.A."/>
            <person name="Clavel T."/>
        </authorList>
    </citation>
    <scope>NUCLEOTIDE SEQUENCE [LARGE SCALE GENOMIC DNA]</scope>
    <source>
        <strain evidence="3 4">NM-380-WT-3C1</strain>
    </source>
</reference>
<evidence type="ECO:0000313" key="4">
    <source>
        <dbReference type="Proteomes" id="UP000460549"/>
    </source>
</evidence>
<dbReference type="CDD" id="cd00009">
    <property type="entry name" value="AAA"/>
    <property type="match status" value="1"/>
</dbReference>
<name>A0A7X2PCJ0_9SPIO</name>
<feature type="domain" description="AAA" evidence="1">
    <location>
        <begin position="19"/>
        <end position="153"/>
    </location>
</feature>
<dbReference type="Proteomes" id="UP000460549">
    <property type="component" value="Unassembled WGS sequence"/>
</dbReference>
<dbReference type="InterPro" id="IPR041682">
    <property type="entry name" value="AAA_14"/>
</dbReference>
<dbReference type="Gene3D" id="3.40.50.300">
    <property type="entry name" value="P-loop containing nucleotide triphosphate hydrolases"/>
    <property type="match status" value="1"/>
</dbReference>
<dbReference type="InterPro" id="IPR025420">
    <property type="entry name" value="DUF4143"/>
</dbReference>
<keyword evidence="4" id="KW-1185">Reference proteome</keyword>
<accession>A0A7X2PCJ0</accession>
<sequence length="434" mass="50113">MLKRKATDYIENWIKTKNKKCLLVQGPRQVGKTYLVEHFAANHYEDFIEINFKEMPSAREIFTGDLTVDKMVMAIKFRFPEKKLLPKKTLIFLDEIQECEEAITSLKFWAIDNRFDVIASGSLLGIDYKRASSYPVGYVDYLKLYGLDFEEFLWAMGISSEMVSFLKDSLSSKAIIPGAINSQMLSYYRQYIAIGGMPEVVQKYVDTKDFREVDKIQKNLLMGYQYDIAHYASAEEKVKAEKCYLSLSKQLLDKENHKFQYKEVEKGGRAQKYYSSIEWLIRADIIHLCRRVTDIKFDLDDYAKDDFFRAYTTDLSLLMAMKDFSIKQHIVENTLTGSSKGGIYECAISDALYKKGYKLYFYKNETTKRELDFIIQNDGKVVPIEVKSSNNRANSLSLLMKGNKISSGYKFIDGNIGISEEGIITLPLYMVAFI</sequence>
<dbReference type="EMBL" id="VUNN01000008">
    <property type="protein sequence ID" value="MSU06257.1"/>
    <property type="molecule type" value="Genomic_DNA"/>
</dbReference>
<protein>
    <submittedName>
        <fullName evidence="3">ATP-binding protein</fullName>
    </submittedName>
</protein>
<dbReference type="RefSeq" id="WP_154425228.1">
    <property type="nucleotide sequence ID" value="NZ_JAQYPZ010000236.1"/>
</dbReference>
<evidence type="ECO:0000259" key="1">
    <source>
        <dbReference type="Pfam" id="PF13173"/>
    </source>
</evidence>
<organism evidence="3 4">
    <name type="scientific">Bullifex porci</name>
    <dbReference type="NCBI Taxonomy" id="2606638"/>
    <lineage>
        <taxon>Bacteria</taxon>
        <taxon>Pseudomonadati</taxon>
        <taxon>Spirochaetota</taxon>
        <taxon>Spirochaetia</taxon>
        <taxon>Spirochaetales</taxon>
        <taxon>Spirochaetaceae</taxon>
        <taxon>Bullifex</taxon>
    </lineage>
</organism>
<keyword evidence="3" id="KW-0067">ATP-binding</keyword>
<proteinExistence type="predicted"/>
<dbReference type="PANTHER" id="PTHR33295:SF7">
    <property type="entry name" value="ATPASE"/>
    <property type="match status" value="1"/>
</dbReference>
<dbReference type="Pfam" id="PF13173">
    <property type="entry name" value="AAA_14"/>
    <property type="match status" value="1"/>
</dbReference>
<dbReference type="InterPro" id="IPR027417">
    <property type="entry name" value="P-loop_NTPase"/>
</dbReference>
<evidence type="ECO:0000313" key="3">
    <source>
        <dbReference type="EMBL" id="MSU06257.1"/>
    </source>
</evidence>
<feature type="domain" description="DUF4143" evidence="2">
    <location>
        <begin position="226"/>
        <end position="389"/>
    </location>
</feature>
<comment type="caution">
    <text evidence="3">The sequence shown here is derived from an EMBL/GenBank/DDBJ whole genome shotgun (WGS) entry which is preliminary data.</text>
</comment>
<dbReference type="PANTHER" id="PTHR33295">
    <property type="entry name" value="ATPASE"/>
    <property type="match status" value="1"/>
</dbReference>